<comment type="caution">
    <text evidence="2">The sequence shown here is derived from an EMBL/GenBank/DDBJ whole genome shotgun (WGS) entry which is preliminary data.</text>
</comment>
<keyword evidence="3" id="KW-1185">Reference proteome</keyword>
<sequence length="54" mass="5886">MMDRTRTYLSILLSMVKFSMSLKVAATMVRAEATINSLAAMPRALGSPAALKRI</sequence>
<dbReference type="EMBL" id="RBNI01002261">
    <property type="protein sequence ID" value="RUP49484.1"/>
    <property type="molecule type" value="Genomic_DNA"/>
</dbReference>
<evidence type="ECO:0000313" key="3">
    <source>
        <dbReference type="Proteomes" id="UP000268093"/>
    </source>
</evidence>
<protein>
    <submittedName>
        <fullName evidence="2">Uncharacterized protein</fullName>
    </submittedName>
</protein>
<evidence type="ECO:0000256" key="1">
    <source>
        <dbReference type="SAM" id="SignalP"/>
    </source>
</evidence>
<evidence type="ECO:0000313" key="2">
    <source>
        <dbReference type="EMBL" id="RUP49484.1"/>
    </source>
</evidence>
<gene>
    <name evidence="2" type="ORF">BC936DRAFT_142410</name>
</gene>
<proteinExistence type="predicted"/>
<dbReference type="AlphaFoldDB" id="A0A433DF87"/>
<dbReference type="Proteomes" id="UP000268093">
    <property type="component" value="Unassembled WGS sequence"/>
</dbReference>
<name>A0A433DF87_9FUNG</name>
<keyword evidence="1" id="KW-0732">Signal</keyword>
<reference evidence="2 3" key="1">
    <citation type="journal article" date="2018" name="New Phytol.">
        <title>Phylogenomics of Endogonaceae and evolution of mycorrhizas within Mucoromycota.</title>
        <authorList>
            <person name="Chang Y."/>
            <person name="Desiro A."/>
            <person name="Na H."/>
            <person name="Sandor L."/>
            <person name="Lipzen A."/>
            <person name="Clum A."/>
            <person name="Barry K."/>
            <person name="Grigoriev I.V."/>
            <person name="Martin F.M."/>
            <person name="Stajich J.E."/>
            <person name="Smith M.E."/>
            <person name="Bonito G."/>
            <person name="Spatafora J.W."/>
        </authorList>
    </citation>
    <scope>NUCLEOTIDE SEQUENCE [LARGE SCALE GENOMIC DNA]</scope>
    <source>
        <strain evidence="2 3">GMNB39</strain>
    </source>
</reference>
<feature type="chain" id="PRO_5019400998" evidence="1">
    <location>
        <begin position="22"/>
        <end position="54"/>
    </location>
</feature>
<organism evidence="2 3">
    <name type="scientific">Jimgerdemannia flammicorona</name>
    <dbReference type="NCBI Taxonomy" id="994334"/>
    <lineage>
        <taxon>Eukaryota</taxon>
        <taxon>Fungi</taxon>
        <taxon>Fungi incertae sedis</taxon>
        <taxon>Mucoromycota</taxon>
        <taxon>Mucoromycotina</taxon>
        <taxon>Endogonomycetes</taxon>
        <taxon>Endogonales</taxon>
        <taxon>Endogonaceae</taxon>
        <taxon>Jimgerdemannia</taxon>
    </lineage>
</organism>
<feature type="signal peptide" evidence="1">
    <location>
        <begin position="1"/>
        <end position="21"/>
    </location>
</feature>
<accession>A0A433DF87</accession>